<keyword evidence="2" id="KW-1185">Reference proteome</keyword>
<sequence length="126" mass="14139">MDEREFYRTAAQRAGLSREEAADLSWATLQVLAARMSDGEARDLARALPDGLAEPVRAGRTRRQKRYGLIEVEQQVSERIGLTQQEVHEGIRAVLTTLRDIVPDQVFTEAMGQLPGEFRTLVEETA</sequence>
<dbReference type="Gene3D" id="1.10.490.110">
    <property type="entry name" value="Uncharacterized conserved protein DUF2267"/>
    <property type="match status" value="1"/>
</dbReference>
<accession>A0A848DRS3</accession>
<dbReference type="Proteomes" id="UP000586918">
    <property type="component" value="Unassembled WGS sequence"/>
</dbReference>
<gene>
    <name evidence="1" type="ORF">HF519_27440</name>
</gene>
<comment type="caution">
    <text evidence="1">The sequence shown here is derived from an EMBL/GenBank/DDBJ whole genome shotgun (WGS) entry which is preliminary data.</text>
</comment>
<dbReference type="EMBL" id="JAAXKZ010000165">
    <property type="protein sequence ID" value="NMH95225.1"/>
    <property type="molecule type" value="Genomic_DNA"/>
</dbReference>
<protein>
    <submittedName>
        <fullName evidence="1">DUF2267 domain-containing protein</fullName>
    </submittedName>
</protein>
<dbReference type="RefSeq" id="WP_169415889.1">
    <property type="nucleotide sequence ID" value="NZ_JAAXKZ010000165.1"/>
</dbReference>
<proteinExistence type="predicted"/>
<dbReference type="AlphaFoldDB" id="A0A848DRS3"/>
<dbReference type="InterPro" id="IPR038282">
    <property type="entry name" value="DUF2267_sf"/>
</dbReference>
<name>A0A848DRS3_9PSEU</name>
<dbReference type="InterPro" id="IPR018727">
    <property type="entry name" value="DUF2267"/>
</dbReference>
<evidence type="ECO:0000313" key="2">
    <source>
        <dbReference type="Proteomes" id="UP000586918"/>
    </source>
</evidence>
<evidence type="ECO:0000313" key="1">
    <source>
        <dbReference type="EMBL" id="NMH95225.1"/>
    </source>
</evidence>
<reference evidence="1 2" key="1">
    <citation type="submission" date="2020-04" db="EMBL/GenBank/DDBJ databases">
        <authorList>
            <person name="Klaysubun C."/>
            <person name="Duangmal K."/>
            <person name="Lipun K."/>
        </authorList>
    </citation>
    <scope>NUCLEOTIDE SEQUENCE [LARGE SCALE GENOMIC DNA]</scope>
    <source>
        <strain evidence="1 2">DSM 45300</strain>
    </source>
</reference>
<organism evidence="1 2">
    <name type="scientific">Pseudonocardia bannensis</name>
    <dbReference type="NCBI Taxonomy" id="630973"/>
    <lineage>
        <taxon>Bacteria</taxon>
        <taxon>Bacillati</taxon>
        <taxon>Actinomycetota</taxon>
        <taxon>Actinomycetes</taxon>
        <taxon>Pseudonocardiales</taxon>
        <taxon>Pseudonocardiaceae</taxon>
        <taxon>Pseudonocardia</taxon>
    </lineage>
</organism>
<dbReference type="Pfam" id="PF10025">
    <property type="entry name" value="DUF2267"/>
    <property type="match status" value="1"/>
</dbReference>